<dbReference type="Pfam" id="PF12806">
    <property type="entry name" value="Acyl-CoA_dh_C"/>
    <property type="match status" value="1"/>
</dbReference>
<dbReference type="Pfam" id="PF02771">
    <property type="entry name" value="Acyl-CoA_dh_N"/>
    <property type="match status" value="1"/>
</dbReference>
<keyword evidence="5 6" id="KW-0560">Oxidoreductase</keyword>
<dbReference type="GO" id="GO:0016627">
    <property type="term" value="F:oxidoreductase activity, acting on the CH-CH group of donors"/>
    <property type="evidence" value="ECO:0007669"/>
    <property type="project" value="InterPro"/>
</dbReference>
<dbReference type="Gene3D" id="2.40.110.10">
    <property type="entry name" value="Butyryl-CoA Dehydrogenase, subunit A, domain 2"/>
    <property type="match status" value="1"/>
</dbReference>
<evidence type="ECO:0000259" key="8">
    <source>
        <dbReference type="Pfam" id="PF02770"/>
    </source>
</evidence>
<feature type="domain" description="Acetyl-CoA dehydrogenase-like C-terminal" evidence="10">
    <location>
        <begin position="477"/>
        <end position="571"/>
    </location>
</feature>
<dbReference type="InterPro" id="IPR013786">
    <property type="entry name" value="AcylCoA_DH/ox_N"/>
</dbReference>
<dbReference type="InterPro" id="IPR006091">
    <property type="entry name" value="Acyl-CoA_Oxase/DH_mid-dom"/>
</dbReference>
<dbReference type="InterPro" id="IPR036250">
    <property type="entry name" value="AcylCo_DH-like_C"/>
</dbReference>
<name>A0A7X1FZX0_9SPHN</name>
<comment type="cofactor">
    <cofactor evidence="1 6">
        <name>FAD</name>
        <dbReference type="ChEBI" id="CHEBI:57692"/>
    </cofactor>
</comment>
<gene>
    <name evidence="11" type="ORF">H7F53_13030</name>
</gene>
<evidence type="ECO:0000259" key="10">
    <source>
        <dbReference type="Pfam" id="PF12806"/>
    </source>
</evidence>
<dbReference type="Gene3D" id="1.20.140.10">
    <property type="entry name" value="Butyryl-CoA Dehydrogenase, subunit A, domain 3"/>
    <property type="match status" value="1"/>
</dbReference>
<feature type="domain" description="Acyl-CoA oxidase/dehydrogenase middle" evidence="8">
    <location>
        <begin position="161"/>
        <end position="273"/>
    </location>
</feature>
<dbReference type="AlphaFoldDB" id="A0A7X1FZX0"/>
<dbReference type="SUPFAM" id="SSF56645">
    <property type="entry name" value="Acyl-CoA dehydrogenase NM domain-like"/>
    <property type="match status" value="1"/>
</dbReference>
<organism evidence="11 12">
    <name type="scientific">Novosphingobium piscinae</name>
    <dbReference type="NCBI Taxonomy" id="1507448"/>
    <lineage>
        <taxon>Bacteria</taxon>
        <taxon>Pseudomonadati</taxon>
        <taxon>Pseudomonadota</taxon>
        <taxon>Alphaproteobacteria</taxon>
        <taxon>Sphingomonadales</taxon>
        <taxon>Sphingomonadaceae</taxon>
        <taxon>Novosphingobium</taxon>
    </lineage>
</organism>
<dbReference type="Proteomes" id="UP000551327">
    <property type="component" value="Unassembled WGS sequence"/>
</dbReference>
<dbReference type="PANTHER" id="PTHR42803:SF1">
    <property type="entry name" value="BROAD-SPECIFICITY LINEAR ACYL-COA DEHYDROGENASE FADE5"/>
    <property type="match status" value="1"/>
</dbReference>
<evidence type="ECO:0000259" key="9">
    <source>
        <dbReference type="Pfam" id="PF02771"/>
    </source>
</evidence>
<dbReference type="InterPro" id="IPR052166">
    <property type="entry name" value="Diverse_Acyl-CoA_DH"/>
</dbReference>
<comment type="caution">
    <text evidence="11">The sequence shown here is derived from an EMBL/GenBank/DDBJ whole genome shotgun (WGS) entry which is preliminary data.</text>
</comment>
<keyword evidence="4 6" id="KW-0274">FAD</keyword>
<sequence>MTYTAPTSDLLLALEVCAGLGDLAEQPRFAAATPDTVAAVVEGIGAFAAGEWAPLAQAGDRVGARVQDGVVTLPDGYAEAYRTFVEQGWNSIAGPEDHGGQGLPWSLSVAVLETLGAANLGFTLLPVLTAGAIDALEQHASPAQKALYLPRLISGEWSGTMNLTEPQAGSDVGALRTTATPIGEGPHAGKYRIRGTKIYISWGEHDLAANIVHLVLARLPGAPEGSRGISLFIVPKYLPDAQGEPGVRNDLKAVSIEHKLGLHASPTCVMSFGDEDACIGELVGAPNEGLRAMFTMMNAARINVGGQGVQVAEAAWQRARWFARERVQSPRAGSAVKTPVAIVEHPDVRRMLLRMRALTEGARALLYYTAGQVDRGGLGDEAAKQRADVLVPLIKAWGTEAGIEVASLGIQVHGGTGYVEDTGAAQHYRDARILPIYEGTNGIQAADLVTRKLGLGGGEVLLGLLDDVRRDSADAPALASLATDCAAAALWLRDEASLDDRLAGSVSFLTMCAVAVAGWQLLRQARAVAGTDHVLAASKPVVARFFLDHLVPAAAGLAPSVRAGAATLYQLGALDLTA</sequence>
<dbReference type="InterPro" id="IPR037069">
    <property type="entry name" value="AcylCoA_DH/ox_N_sf"/>
</dbReference>
<evidence type="ECO:0000259" key="7">
    <source>
        <dbReference type="Pfam" id="PF00441"/>
    </source>
</evidence>
<keyword evidence="3 6" id="KW-0285">Flavoprotein</keyword>
<dbReference type="InterPro" id="IPR025878">
    <property type="entry name" value="Acyl-CoA_dh-like_C_dom"/>
</dbReference>
<reference evidence="11 12" key="1">
    <citation type="submission" date="2020-08" db="EMBL/GenBank/DDBJ databases">
        <title>The genome sequence of type strain Novosphingobium piscinae KCTC 42194.</title>
        <authorList>
            <person name="Liu Y."/>
        </authorList>
    </citation>
    <scope>NUCLEOTIDE SEQUENCE [LARGE SCALE GENOMIC DNA]</scope>
    <source>
        <strain evidence="11 12">KCTC 42194</strain>
    </source>
</reference>
<dbReference type="PANTHER" id="PTHR42803">
    <property type="entry name" value="ACYL-COA DEHYDROGENASE"/>
    <property type="match status" value="1"/>
</dbReference>
<feature type="domain" description="Acyl-CoA dehydrogenase/oxidase C-terminal" evidence="7">
    <location>
        <begin position="287"/>
        <end position="449"/>
    </location>
</feature>
<dbReference type="Pfam" id="PF02770">
    <property type="entry name" value="Acyl-CoA_dh_M"/>
    <property type="match status" value="1"/>
</dbReference>
<evidence type="ECO:0000256" key="3">
    <source>
        <dbReference type="ARBA" id="ARBA00022630"/>
    </source>
</evidence>
<proteinExistence type="inferred from homology"/>
<evidence type="ECO:0000256" key="4">
    <source>
        <dbReference type="ARBA" id="ARBA00022827"/>
    </source>
</evidence>
<evidence type="ECO:0000256" key="2">
    <source>
        <dbReference type="ARBA" id="ARBA00009347"/>
    </source>
</evidence>
<dbReference type="InterPro" id="IPR009075">
    <property type="entry name" value="AcylCo_DH/oxidase_C"/>
</dbReference>
<evidence type="ECO:0000256" key="6">
    <source>
        <dbReference type="RuleBase" id="RU362125"/>
    </source>
</evidence>
<dbReference type="Gene3D" id="1.10.540.10">
    <property type="entry name" value="Acyl-CoA dehydrogenase/oxidase, N-terminal domain"/>
    <property type="match status" value="1"/>
</dbReference>
<comment type="similarity">
    <text evidence="2 6">Belongs to the acyl-CoA dehydrogenase family.</text>
</comment>
<feature type="domain" description="Acyl-CoA dehydrogenase/oxidase N-terminal" evidence="9">
    <location>
        <begin position="40"/>
        <end position="156"/>
    </location>
</feature>
<dbReference type="GO" id="GO:0050660">
    <property type="term" value="F:flavin adenine dinucleotide binding"/>
    <property type="evidence" value="ECO:0007669"/>
    <property type="project" value="InterPro"/>
</dbReference>
<dbReference type="RefSeq" id="WP_185679930.1">
    <property type="nucleotide sequence ID" value="NZ_JACLAX010000013.1"/>
</dbReference>
<dbReference type="Pfam" id="PF00441">
    <property type="entry name" value="Acyl-CoA_dh_1"/>
    <property type="match status" value="1"/>
</dbReference>
<evidence type="ECO:0000256" key="1">
    <source>
        <dbReference type="ARBA" id="ARBA00001974"/>
    </source>
</evidence>
<dbReference type="EMBL" id="JACLAX010000013">
    <property type="protein sequence ID" value="MBC2670071.1"/>
    <property type="molecule type" value="Genomic_DNA"/>
</dbReference>
<evidence type="ECO:0000313" key="11">
    <source>
        <dbReference type="EMBL" id="MBC2670071.1"/>
    </source>
</evidence>
<dbReference type="SUPFAM" id="SSF47203">
    <property type="entry name" value="Acyl-CoA dehydrogenase C-terminal domain-like"/>
    <property type="match status" value="1"/>
</dbReference>
<dbReference type="InterPro" id="IPR009100">
    <property type="entry name" value="AcylCoA_DH/oxidase_NM_dom_sf"/>
</dbReference>
<protein>
    <submittedName>
        <fullName evidence="11">Acyl-CoA dehydrogenase</fullName>
    </submittedName>
</protein>
<evidence type="ECO:0000313" key="12">
    <source>
        <dbReference type="Proteomes" id="UP000551327"/>
    </source>
</evidence>
<accession>A0A7X1FZX0</accession>
<keyword evidence="12" id="KW-1185">Reference proteome</keyword>
<dbReference type="InterPro" id="IPR046373">
    <property type="entry name" value="Acyl-CoA_Oxase/DH_mid-dom_sf"/>
</dbReference>
<evidence type="ECO:0000256" key="5">
    <source>
        <dbReference type="ARBA" id="ARBA00023002"/>
    </source>
</evidence>